<feature type="chain" id="PRO_5021222591" description="Neutral ceramidase" evidence="4">
    <location>
        <begin position="16"/>
        <end position="79"/>
    </location>
</feature>
<sequence>MTDLIVLICWFAVHAVSMNSSNRLVSSDNLGHASYLLEQDMNRGQLPGQHPDPNRPTLTPTTLTPTTLTPTTPPSPQAP</sequence>
<feature type="signal peptide" evidence="4">
    <location>
        <begin position="1"/>
        <end position="15"/>
    </location>
</feature>
<dbReference type="GO" id="GO:0046514">
    <property type="term" value="P:ceramide catabolic process"/>
    <property type="evidence" value="ECO:0007669"/>
    <property type="project" value="InterPro"/>
</dbReference>
<evidence type="ECO:0000256" key="3">
    <source>
        <dbReference type="SAM" id="MobiDB-lite"/>
    </source>
</evidence>
<comment type="cofactor">
    <cofactor evidence="2">
        <name>Zn(2+)</name>
        <dbReference type="ChEBI" id="CHEBI:29105"/>
    </cofactor>
    <text evidence="2">Binds 1 zinc ion per subunit.</text>
</comment>
<evidence type="ECO:0000313" key="6">
    <source>
        <dbReference type="EMBL" id="TNN23782.1"/>
    </source>
</evidence>
<dbReference type="GO" id="GO:0046872">
    <property type="term" value="F:metal ion binding"/>
    <property type="evidence" value="ECO:0007669"/>
    <property type="project" value="UniProtKB-KW"/>
</dbReference>
<evidence type="ECO:0000256" key="4">
    <source>
        <dbReference type="SAM" id="SignalP"/>
    </source>
</evidence>
<comment type="caution">
    <text evidence="6">The sequence shown here is derived from an EMBL/GenBank/DDBJ whole genome shotgun (WGS) entry which is preliminary data.</text>
</comment>
<dbReference type="PANTHER" id="PTHR12670:SF1">
    <property type="entry name" value="NEUTRAL CERAMIDASE"/>
    <property type="match status" value="1"/>
</dbReference>
<dbReference type="Pfam" id="PF04734">
    <property type="entry name" value="Ceramidase_alk"/>
    <property type="match status" value="1"/>
</dbReference>
<dbReference type="GO" id="GO:0046512">
    <property type="term" value="P:sphingosine biosynthetic process"/>
    <property type="evidence" value="ECO:0007669"/>
    <property type="project" value="TreeGrafter"/>
</dbReference>
<name>A0A4Z2E607_9TELE</name>
<evidence type="ECO:0000256" key="2">
    <source>
        <dbReference type="PIRSR" id="PIRSR606823-2"/>
    </source>
</evidence>
<proteinExistence type="predicted"/>
<evidence type="ECO:0000313" key="7">
    <source>
        <dbReference type="Proteomes" id="UP000314294"/>
    </source>
</evidence>
<organism evidence="6 7">
    <name type="scientific">Liparis tanakae</name>
    <name type="common">Tanaka's snailfish</name>
    <dbReference type="NCBI Taxonomy" id="230148"/>
    <lineage>
        <taxon>Eukaryota</taxon>
        <taxon>Metazoa</taxon>
        <taxon>Chordata</taxon>
        <taxon>Craniata</taxon>
        <taxon>Vertebrata</taxon>
        <taxon>Euteleostomi</taxon>
        <taxon>Actinopterygii</taxon>
        <taxon>Neopterygii</taxon>
        <taxon>Teleostei</taxon>
        <taxon>Neoteleostei</taxon>
        <taxon>Acanthomorphata</taxon>
        <taxon>Eupercaria</taxon>
        <taxon>Perciformes</taxon>
        <taxon>Cottioidei</taxon>
        <taxon>Cottales</taxon>
        <taxon>Liparidae</taxon>
        <taxon>Liparis</taxon>
    </lineage>
</organism>
<gene>
    <name evidence="6" type="primary">ASAH2</name>
    <name evidence="6" type="ORF">EYF80_066096</name>
</gene>
<dbReference type="AlphaFoldDB" id="A0A4Z2E607"/>
<evidence type="ECO:0000259" key="5">
    <source>
        <dbReference type="Pfam" id="PF04734"/>
    </source>
</evidence>
<keyword evidence="2" id="KW-0862">Zinc</keyword>
<dbReference type="Proteomes" id="UP000314294">
    <property type="component" value="Unassembled WGS sequence"/>
</dbReference>
<keyword evidence="7" id="KW-1185">Reference proteome</keyword>
<feature type="binding site" evidence="2">
    <location>
        <position position="14"/>
    </location>
    <ligand>
        <name>Zn(2+)</name>
        <dbReference type="ChEBI" id="CHEBI:29105"/>
    </ligand>
</feature>
<dbReference type="OrthoDB" id="191371at2759"/>
<evidence type="ECO:0000256" key="1">
    <source>
        <dbReference type="ARBA" id="ARBA00019235"/>
    </source>
</evidence>
<dbReference type="EMBL" id="SRLO01017361">
    <property type="protein sequence ID" value="TNN23782.1"/>
    <property type="molecule type" value="Genomic_DNA"/>
</dbReference>
<dbReference type="InterPro" id="IPR031329">
    <property type="entry name" value="NEUT/ALK_ceramidase_N"/>
</dbReference>
<dbReference type="GO" id="GO:0005576">
    <property type="term" value="C:extracellular region"/>
    <property type="evidence" value="ECO:0007669"/>
    <property type="project" value="TreeGrafter"/>
</dbReference>
<dbReference type="GO" id="GO:0016020">
    <property type="term" value="C:membrane"/>
    <property type="evidence" value="ECO:0007669"/>
    <property type="project" value="GOC"/>
</dbReference>
<feature type="region of interest" description="Disordered" evidence="3">
    <location>
        <begin position="39"/>
        <end position="79"/>
    </location>
</feature>
<dbReference type="InterPro" id="IPR006823">
    <property type="entry name" value="Ceramidase_alk"/>
</dbReference>
<feature type="compositionally biased region" description="Low complexity" evidence="3">
    <location>
        <begin position="56"/>
        <end position="70"/>
    </location>
</feature>
<dbReference type="GO" id="GO:0017040">
    <property type="term" value="F:N-acylsphingosine amidohydrolase activity"/>
    <property type="evidence" value="ECO:0007669"/>
    <property type="project" value="InterPro"/>
</dbReference>
<keyword evidence="2" id="KW-0479">Metal-binding</keyword>
<reference evidence="6 7" key="1">
    <citation type="submission" date="2019-03" db="EMBL/GenBank/DDBJ databases">
        <title>First draft genome of Liparis tanakae, snailfish: a comprehensive survey of snailfish specific genes.</title>
        <authorList>
            <person name="Kim W."/>
            <person name="Song I."/>
            <person name="Jeong J.-H."/>
            <person name="Kim D."/>
            <person name="Kim S."/>
            <person name="Ryu S."/>
            <person name="Song J.Y."/>
            <person name="Lee S.K."/>
        </authorList>
    </citation>
    <scope>NUCLEOTIDE SEQUENCE [LARGE SCALE GENOMIC DNA]</scope>
    <source>
        <tissue evidence="6">Muscle</tissue>
    </source>
</reference>
<feature type="domain" description="Neutral/alkaline non-lysosomal ceramidase N-terminal" evidence="5">
    <location>
        <begin position="5"/>
        <end position="47"/>
    </location>
</feature>
<protein>
    <recommendedName>
        <fullName evidence="1">Neutral ceramidase</fullName>
    </recommendedName>
</protein>
<accession>A0A4Z2E607</accession>
<dbReference type="PANTHER" id="PTHR12670">
    <property type="entry name" value="CERAMIDASE"/>
    <property type="match status" value="1"/>
</dbReference>
<keyword evidence="4" id="KW-0732">Signal</keyword>
<dbReference type="GO" id="GO:0042759">
    <property type="term" value="P:long-chain fatty acid biosynthetic process"/>
    <property type="evidence" value="ECO:0007669"/>
    <property type="project" value="TreeGrafter"/>
</dbReference>